<evidence type="ECO:0000313" key="2">
    <source>
        <dbReference type="EMBL" id="GAA4328100.1"/>
    </source>
</evidence>
<keyword evidence="3" id="KW-1185">Reference proteome</keyword>
<accession>A0ABP8GPQ1</accession>
<organism evidence="2 3">
    <name type="scientific">Variovorax defluvii</name>
    <dbReference type="NCBI Taxonomy" id="913761"/>
    <lineage>
        <taxon>Bacteria</taxon>
        <taxon>Pseudomonadati</taxon>
        <taxon>Pseudomonadota</taxon>
        <taxon>Betaproteobacteria</taxon>
        <taxon>Burkholderiales</taxon>
        <taxon>Comamonadaceae</taxon>
        <taxon>Variovorax</taxon>
    </lineage>
</organism>
<comment type="caution">
    <text evidence="2">The sequence shown here is derived from an EMBL/GenBank/DDBJ whole genome shotgun (WGS) entry which is preliminary data.</text>
</comment>
<proteinExistence type="predicted"/>
<evidence type="ECO:0000256" key="1">
    <source>
        <dbReference type="SAM" id="MobiDB-lite"/>
    </source>
</evidence>
<feature type="region of interest" description="Disordered" evidence="1">
    <location>
        <begin position="1"/>
        <end position="21"/>
    </location>
</feature>
<protein>
    <submittedName>
        <fullName evidence="2">Uncharacterized protein</fullName>
    </submittedName>
</protein>
<dbReference type="EMBL" id="BAABGJ010000001">
    <property type="protein sequence ID" value="GAA4328100.1"/>
    <property type="molecule type" value="Genomic_DNA"/>
</dbReference>
<name>A0ABP8GPQ1_9BURK</name>
<evidence type="ECO:0000313" key="3">
    <source>
        <dbReference type="Proteomes" id="UP001500975"/>
    </source>
</evidence>
<reference evidence="3" key="1">
    <citation type="journal article" date="2019" name="Int. J. Syst. Evol. Microbiol.">
        <title>The Global Catalogue of Microorganisms (GCM) 10K type strain sequencing project: providing services to taxonomists for standard genome sequencing and annotation.</title>
        <authorList>
            <consortium name="The Broad Institute Genomics Platform"/>
            <consortium name="The Broad Institute Genome Sequencing Center for Infectious Disease"/>
            <person name="Wu L."/>
            <person name="Ma J."/>
        </authorList>
    </citation>
    <scope>NUCLEOTIDE SEQUENCE [LARGE SCALE GENOMIC DNA]</scope>
    <source>
        <strain evidence="3">JCM 17804</strain>
    </source>
</reference>
<dbReference type="Proteomes" id="UP001500975">
    <property type="component" value="Unassembled WGS sequence"/>
</dbReference>
<gene>
    <name evidence="2" type="ORF">GCM10023165_00220</name>
</gene>
<sequence length="99" mass="10590">MLQRRLVGSGKEAVQRRTGGEADVERELLHAGTAASGRKGAVDAVERFMDWVEGPQGKPAARGHRALKIVRNSIGPSASVAGVILLPHFDLPSFRPARP</sequence>